<organism evidence="3 4">
    <name type="scientific">Immersiella caudata</name>
    <dbReference type="NCBI Taxonomy" id="314043"/>
    <lineage>
        <taxon>Eukaryota</taxon>
        <taxon>Fungi</taxon>
        <taxon>Dikarya</taxon>
        <taxon>Ascomycota</taxon>
        <taxon>Pezizomycotina</taxon>
        <taxon>Sordariomycetes</taxon>
        <taxon>Sordariomycetidae</taxon>
        <taxon>Sordariales</taxon>
        <taxon>Lasiosphaeriaceae</taxon>
        <taxon>Immersiella</taxon>
    </lineage>
</organism>
<dbReference type="Pfam" id="PF13489">
    <property type="entry name" value="Methyltransf_23"/>
    <property type="match status" value="1"/>
</dbReference>
<proteinExistence type="inferred from homology"/>
<sequence length="341" mass="38166">MRHLPRLDSLSQLKLPSACSSPSSQDNVNDTESAYQDDGASSSASLSSSILEYRAIHGRKFNSARYDSTYFTPNDDRQSENVDITHHYMTLLLEGKLYLAPIKPDIQKVLDIGTGNGNHPATPSDFADEFPSAEVIGTDLSPIQPQWVPPNLKFELDDATKSWTWPDNSVDFVHIRFLAGGIKDWTALFREAHRVLKPGGWLQSGEFDPRFLSDDGTMDNQAAAKTWNEVFTEGGIRIGSPFNVITDNLQEAAIKEAGFGAVEAGTYKTADKKLAEAGRYVSLALESDMEGYTLFFCTQVMGWSVEEHQVFLMSVRKMIRNYRSTHLYFQARYVWGQKPEA</sequence>
<accession>A0AA39WXH6</accession>
<dbReference type="SUPFAM" id="SSF53335">
    <property type="entry name" value="S-adenosyl-L-methionine-dependent methyltransferases"/>
    <property type="match status" value="1"/>
</dbReference>
<feature type="region of interest" description="Disordered" evidence="2">
    <location>
        <begin position="15"/>
        <end position="43"/>
    </location>
</feature>
<name>A0AA39WXH6_9PEZI</name>
<dbReference type="CDD" id="cd02440">
    <property type="entry name" value="AdoMet_MTases"/>
    <property type="match status" value="1"/>
</dbReference>
<evidence type="ECO:0000256" key="1">
    <source>
        <dbReference type="ARBA" id="ARBA00038158"/>
    </source>
</evidence>
<reference evidence="3" key="1">
    <citation type="submission" date="2023-06" db="EMBL/GenBank/DDBJ databases">
        <title>Genome-scale phylogeny and comparative genomics of the fungal order Sordariales.</title>
        <authorList>
            <consortium name="Lawrence Berkeley National Laboratory"/>
            <person name="Hensen N."/>
            <person name="Bonometti L."/>
            <person name="Westerberg I."/>
            <person name="Brannstrom I.O."/>
            <person name="Guillou S."/>
            <person name="Cros-Aarteil S."/>
            <person name="Calhoun S."/>
            <person name="Haridas S."/>
            <person name="Kuo A."/>
            <person name="Mondo S."/>
            <person name="Pangilinan J."/>
            <person name="Riley R."/>
            <person name="Labutti K."/>
            <person name="Andreopoulos B."/>
            <person name="Lipzen A."/>
            <person name="Chen C."/>
            <person name="Yanf M."/>
            <person name="Daum C."/>
            <person name="Ng V."/>
            <person name="Clum A."/>
            <person name="Steindorff A."/>
            <person name="Ohm R."/>
            <person name="Martin F."/>
            <person name="Silar P."/>
            <person name="Natvig D."/>
            <person name="Lalanne C."/>
            <person name="Gautier V."/>
            <person name="Ament-Velasquez S.L."/>
            <person name="Kruys A."/>
            <person name="Hutchinson M.I."/>
            <person name="Powell A.J."/>
            <person name="Barry K."/>
            <person name="Miller A.N."/>
            <person name="Grigoriev I.V."/>
            <person name="Debuchy R."/>
            <person name="Gladieux P."/>
            <person name="Thoren M.H."/>
            <person name="Johannesson H."/>
        </authorList>
    </citation>
    <scope>NUCLEOTIDE SEQUENCE</scope>
    <source>
        <strain evidence="3">CBS 606.72</strain>
    </source>
</reference>
<dbReference type="AlphaFoldDB" id="A0AA39WXH6"/>
<dbReference type="PANTHER" id="PTHR43591:SF10">
    <property type="entry name" value="ABC TRANSMEMBRANE TYPE-1 DOMAIN-CONTAINING PROTEIN-RELATED"/>
    <property type="match status" value="1"/>
</dbReference>
<comment type="caution">
    <text evidence="3">The sequence shown here is derived from an EMBL/GenBank/DDBJ whole genome shotgun (WGS) entry which is preliminary data.</text>
</comment>
<comment type="similarity">
    <text evidence="1">Belongs to the methyltransferase superfamily. LaeA methyltransferase family.</text>
</comment>
<gene>
    <name evidence="3" type="ORF">B0T14DRAFT_536340</name>
</gene>
<feature type="compositionally biased region" description="Polar residues" evidence="2">
    <location>
        <begin position="15"/>
        <end position="34"/>
    </location>
</feature>
<dbReference type="InterPro" id="IPR029063">
    <property type="entry name" value="SAM-dependent_MTases_sf"/>
</dbReference>
<evidence type="ECO:0000256" key="2">
    <source>
        <dbReference type="SAM" id="MobiDB-lite"/>
    </source>
</evidence>
<keyword evidence="4" id="KW-1185">Reference proteome</keyword>
<evidence type="ECO:0000313" key="3">
    <source>
        <dbReference type="EMBL" id="KAK0623458.1"/>
    </source>
</evidence>
<evidence type="ECO:0000313" key="4">
    <source>
        <dbReference type="Proteomes" id="UP001175000"/>
    </source>
</evidence>
<keyword evidence="3" id="KW-0489">Methyltransferase</keyword>
<dbReference type="Proteomes" id="UP001175000">
    <property type="component" value="Unassembled WGS sequence"/>
</dbReference>
<dbReference type="PANTHER" id="PTHR43591">
    <property type="entry name" value="METHYLTRANSFERASE"/>
    <property type="match status" value="1"/>
</dbReference>
<dbReference type="EMBL" id="JAULSU010000003">
    <property type="protein sequence ID" value="KAK0623458.1"/>
    <property type="molecule type" value="Genomic_DNA"/>
</dbReference>
<dbReference type="GO" id="GO:0008168">
    <property type="term" value="F:methyltransferase activity"/>
    <property type="evidence" value="ECO:0007669"/>
    <property type="project" value="UniProtKB-KW"/>
</dbReference>
<protein>
    <submittedName>
        <fullName evidence="3">S-adenosyl-L-methionine-dependent methyltransferase</fullName>
    </submittedName>
</protein>
<dbReference type="GO" id="GO:0032259">
    <property type="term" value="P:methylation"/>
    <property type="evidence" value="ECO:0007669"/>
    <property type="project" value="UniProtKB-KW"/>
</dbReference>
<keyword evidence="3" id="KW-0808">Transferase</keyword>
<dbReference type="Gene3D" id="3.40.50.150">
    <property type="entry name" value="Vaccinia Virus protein VP39"/>
    <property type="match status" value="1"/>
</dbReference>